<dbReference type="GO" id="GO:0004672">
    <property type="term" value="F:protein kinase activity"/>
    <property type="evidence" value="ECO:0007669"/>
    <property type="project" value="InterPro"/>
</dbReference>
<evidence type="ECO:0000259" key="1">
    <source>
        <dbReference type="SMART" id="SM00220"/>
    </source>
</evidence>
<dbReference type="SMART" id="SM00220">
    <property type="entry name" value="S_TKc"/>
    <property type="match status" value="1"/>
</dbReference>
<gene>
    <name evidence="2" type="ORF">DFH07DRAFT_900876</name>
</gene>
<name>A0AAD7KBK5_9AGAR</name>
<proteinExistence type="predicted"/>
<dbReference type="InterPro" id="IPR011009">
    <property type="entry name" value="Kinase-like_dom_sf"/>
</dbReference>
<organism evidence="2 3">
    <name type="scientific">Mycena maculata</name>
    <dbReference type="NCBI Taxonomy" id="230809"/>
    <lineage>
        <taxon>Eukaryota</taxon>
        <taxon>Fungi</taxon>
        <taxon>Dikarya</taxon>
        <taxon>Basidiomycota</taxon>
        <taxon>Agaricomycotina</taxon>
        <taxon>Agaricomycetes</taxon>
        <taxon>Agaricomycetidae</taxon>
        <taxon>Agaricales</taxon>
        <taxon>Marasmiineae</taxon>
        <taxon>Mycenaceae</taxon>
        <taxon>Mycena</taxon>
    </lineage>
</organism>
<dbReference type="GO" id="GO:0005524">
    <property type="term" value="F:ATP binding"/>
    <property type="evidence" value="ECO:0007669"/>
    <property type="project" value="InterPro"/>
</dbReference>
<keyword evidence="3" id="KW-1185">Reference proteome</keyword>
<feature type="domain" description="Protein kinase" evidence="1">
    <location>
        <begin position="66"/>
        <end position="304"/>
    </location>
</feature>
<reference evidence="2" key="1">
    <citation type="submission" date="2023-03" db="EMBL/GenBank/DDBJ databases">
        <title>Massive genome expansion in bonnet fungi (Mycena s.s.) driven by repeated elements and novel gene families across ecological guilds.</title>
        <authorList>
            <consortium name="Lawrence Berkeley National Laboratory"/>
            <person name="Harder C.B."/>
            <person name="Miyauchi S."/>
            <person name="Viragh M."/>
            <person name="Kuo A."/>
            <person name="Thoen E."/>
            <person name="Andreopoulos B."/>
            <person name="Lu D."/>
            <person name="Skrede I."/>
            <person name="Drula E."/>
            <person name="Henrissat B."/>
            <person name="Morin E."/>
            <person name="Kohler A."/>
            <person name="Barry K."/>
            <person name="LaButti K."/>
            <person name="Morin E."/>
            <person name="Salamov A."/>
            <person name="Lipzen A."/>
            <person name="Mereny Z."/>
            <person name="Hegedus B."/>
            <person name="Baldrian P."/>
            <person name="Stursova M."/>
            <person name="Weitz H."/>
            <person name="Taylor A."/>
            <person name="Grigoriev I.V."/>
            <person name="Nagy L.G."/>
            <person name="Martin F."/>
            <person name="Kauserud H."/>
        </authorList>
    </citation>
    <scope>NUCLEOTIDE SEQUENCE</scope>
    <source>
        <strain evidence="2">CBHHK188m</strain>
    </source>
</reference>
<dbReference type="Proteomes" id="UP001215280">
    <property type="component" value="Unassembled WGS sequence"/>
</dbReference>
<sequence>MLPTTRSDYSDLLLGTEPFWREHYVWLEACGYRLRPRYHPDWVPSWITNPKKDELQCEDALSNSKYKIMDATRISDGTFVTLKPLDTTVHPHEIPIGLWFSEEPQASDPSNHCVPILEVLPVPDEPNRQIIVMPFLSSYDKPRFDTFGEVIEFLRQIFQGLQYMHKNNVAHRWRRRDFNSIIPVSHLTRTQKPVQYYLIDFGLSRKYPPGVHAPLEPIIYGGDKSVPEFHIRPDGVQPMECDPFPTDVYYIGNVLRTDFSEGSRFVRRKLGFEFLRPLMDDMVQPDPTLRPTMDEVVERFDAIVRGLSHRKLRSRVVKADTHFNWYYAVTHWFRKVGFIIRRYPAIPSY</sequence>
<dbReference type="EMBL" id="JARJLG010000003">
    <property type="protein sequence ID" value="KAJ7782459.1"/>
    <property type="molecule type" value="Genomic_DNA"/>
</dbReference>
<dbReference type="InterPro" id="IPR000719">
    <property type="entry name" value="Prot_kinase_dom"/>
</dbReference>
<dbReference type="SUPFAM" id="SSF56112">
    <property type="entry name" value="Protein kinase-like (PK-like)"/>
    <property type="match status" value="1"/>
</dbReference>
<dbReference type="AlphaFoldDB" id="A0AAD7KBK5"/>
<evidence type="ECO:0000313" key="3">
    <source>
        <dbReference type="Proteomes" id="UP001215280"/>
    </source>
</evidence>
<evidence type="ECO:0000313" key="2">
    <source>
        <dbReference type="EMBL" id="KAJ7782459.1"/>
    </source>
</evidence>
<comment type="caution">
    <text evidence="2">The sequence shown here is derived from an EMBL/GenBank/DDBJ whole genome shotgun (WGS) entry which is preliminary data.</text>
</comment>
<dbReference type="Gene3D" id="1.10.510.10">
    <property type="entry name" value="Transferase(Phosphotransferase) domain 1"/>
    <property type="match status" value="1"/>
</dbReference>
<protein>
    <recommendedName>
        <fullName evidence="1">Protein kinase domain-containing protein</fullName>
    </recommendedName>
</protein>
<accession>A0AAD7KBK5</accession>